<feature type="transmembrane region" description="Helical" evidence="1">
    <location>
        <begin position="320"/>
        <end position="339"/>
    </location>
</feature>
<protein>
    <submittedName>
        <fullName evidence="4">VPLPA-CTERM protein sorting domain-containing protein</fullName>
    </submittedName>
</protein>
<dbReference type="RefSeq" id="WP_093254888.1">
    <property type="nucleotide sequence ID" value="NZ_FNQM01000011.1"/>
</dbReference>
<accession>A0A1H4DYZ2</accession>
<feature type="domain" description="Choice-of-anchor A" evidence="3">
    <location>
        <begin position="104"/>
        <end position="303"/>
    </location>
</feature>
<evidence type="ECO:0000256" key="1">
    <source>
        <dbReference type="SAM" id="Phobius"/>
    </source>
</evidence>
<dbReference type="OrthoDB" id="8775303at2"/>
<gene>
    <name evidence="4" type="ORF">SAMN05444370_111113</name>
</gene>
<name>A0A1H4DYZ2_9RHOB</name>
<dbReference type="STRING" id="89524.SAMN05444370_111113"/>
<evidence type="ECO:0000256" key="2">
    <source>
        <dbReference type="SAM" id="SignalP"/>
    </source>
</evidence>
<keyword evidence="2" id="KW-0732">Signal</keyword>
<evidence type="ECO:0000259" key="3">
    <source>
        <dbReference type="Pfam" id="PF20597"/>
    </source>
</evidence>
<keyword evidence="1" id="KW-0472">Membrane</keyword>
<reference evidence="4 5" key="1">
    <citation type="submission" date="2016-10" db="EMBL/GenBank/DDBJ databases">
        <authorList>
            <person name="de Groot N.N."/>
        </authorList>
    </citation>
    <scope>NUCLEOTIDE SEQUENCE [LARGE SCALE GENOMIC DNA]</scope>
    <source>
        <strain evidence="4 5">DSM 15345</strain>
    </source>
</reference>
<dbReference type="Proteomes" id="UP000198703">
    <property type="component" value="Unassembled WGS sequence"/>
</dbReference>
<dbReference type="Pfam" id="PF20597">
    <property type="entry name" value="pAdhesive_15"/>
    <property type="match status" value="1"/>
</dbReference>
<evidence type="ECO:0000313" key="4">
    <source>
        <dbReference type="EMBL" id="SEA77728.1"/>
    </source>
</evidence>
<dbReference type="InterPro" id="IPR022472">
    <property type="entry name" value="VPLPA-CTERM"/>
</dbReference>
<organism evidence="4 5">
    <name type="scientific">Rubrimonas cliftonensis</name>
    <dbReference type="NCBI Taxonomy" id="89524"/>
    <lineage>
        <taxon>Bacteria</taxon>
        <taxon>Pseudomonadati</taxon>
        <taxon>Pseudomonadota</taxon>
        <taxon>Alphaproteobacteria</taxon>
        <taxon>Rhodobacterales</taxon>
        <taxon>Paracoccaceae</taxon>
        <taxon>Rubrimonas</taxon>
    </lineage>
</organism>
<dbReference type="AlphaFoldDB" id="A0A1H4DYZ2"/>
<proteinExistence type="predicted"/>
<keyword evidence="1" id="KW-1133">Transmembrane helix</keyword>
<dbReference type="InterPro" id="IPR026588">
    <property type="entry name" value="Choice_anch_A"/>
</dbReference>
<keyword evidence="1" id="KW-0812">Transmembrane</keyword>
<evidence type="ECO:0000313" key="5">
    <source>
        <dbReference type="Proteomes" id="UP000198703"/>
    </source>
</evidence>
<dbReference type="NCBIfam" id="TIGR03370">
    <property type="entry name" value="VPLPA-CTERM"/>
    <property type="match status" value="1"/>
</dbReference>
<feature type="chain" id="PRO_5011433660" evidence="2">
    <location>
        <begin position="20"/>
        <end position="346"/>
    </location>
</feature>
<sequence length="346" mass="34308">MRFLFVAGVLALSGGAAGAASLDALSLLKSINNIVLNDLQAGTETEGTVYVGGNYSGAAPVNSDNLGDATVGGVTGALIVGGSNGGAPNVNNGATVIAGDNNGQINANGATGDNAVTVGGDNNGFVQTAQPGAISVGGANNGTLNAQGAGSVATNTGVTPSVPVAEMIALFQSLSLDLSLLADTAGAFASTSDQNQLRVTSGSETIAIVNTTSALVSNGTFLGVNDFAGQTTIVNIAGKNITVGANGNNNEPNLLFNFFEAETVTFNRSFNASFLAPFANVTLNGGGVNGTFVSFNMTQNAEIRPYNDANLFGGDLPAPVPLPAAAWMLLAGLGGLFAASRRKTAA</sequence>
<feature type="signal peptide" evidence="2">
    <location>
        <begin position="1"/>
        <end position="19"/>
    </location>
</feature>
<keyword evidence="5" id="KW-1185">Reference proteome</keyword>
<dbReference type="NCBIfam" id="TIGR04215">
    <property type="entry name" value="choice_anch_A"/>
    <property type="match status" value="1"/>
</dbReference>
<dbReference type="EMBL" id="FNQM01000011">
    <property type="protein sequence ID" value="SEA77728.1"/>
    <property type="molecule type" value="Genomic_DNA"/>
</dbReference>